<protein>
    <submittedName>
        <fullName evidence="1">Uncharacterized protein</fullName>
    </submittedName>
</protein>
<reference evidence="1" key="1">
    <citation type="submission" date="2020-01" db="EMBL/GenBank/DDBJ databases">
        <authorList>
            <person name="Meier V. D."/>
            <person name="Meier V D."/>
        </authorList>
    </citation>
    <scope>NUCLEOTIDE SEQUENCE</scope>
    <source>
        <strain evidence="1">HLG_WM_MAG_05</strain>
    </source>
</reference>
<organism evidence="1">
    <name type="scientific">uncultured Sulfurovum sp</name>
    <dbReference type="NCBI Taxonomy" id="269237"/>
    <lineage>
        <taxon>Bacteria</taxon>
        <taxon>Pseudomonadati</taxon>
        <taxon>Campylobacterota</taxon>
        <taxon>Epsilonproteobacteria</taxon>
        <taxon>Campylobacterales</taxon>
        <taxon>Sulfurovaceae</taxon>
        <taxon>Sulfurovum</taxon>
        <taxon>environmental samples</taxon>
    </lineage>
</organism>
<sequence>MNYKIYHKKQLLNESINKRKESLTFTLFFKINHLSFAVQYQPHYFRSTGLAHFSFYALSKGFEGFTETGYRSLFVNNSKSISSYEEIKAYLFKKLNEQIDLEKASTEPIQLNLFEF</sequence>
<accession>A0A6S6SGE1</accession>
<proteinExistence type="predicted"/>
<dbReference type="EMBL" id="CACVAU010000086">
    <property type="protein sequence ID" value="CAA6826253.1"/>
    <property type="molecule type" value="Genomic_DNA"/>
</dbReference>
<dbReference type="AlphaFoldDB" id="A0A6S6SGE1"/>
<dbReference type="EMBL" id="CACVAU010000016">
    <property type="protein sequence ID" value="CAA6805228.1"/>
    <property type="molecule type" value="Genomic_DNA"/>
</dbReference>
<evidence type="ECO:0000313" key="2">
    <source>
        <dbReference type="EMBL" id="CAA6826253.1"/>
    </source>
</evidence>
<evidence type="ECO:0000313" key="1">
    <source>
        <dbReference type="EMBL" id="CAA6805228.1"/>
    </source>
</evidence>
<name>A0A6S6SGE1_9BACT</name>
<gene>
    <name evidence="2" type="ORF">HELGO_WM23612</name>
    <name evidence="1" type="ORF">HELGO_WM32385</name>
</gene>